<dbReference type="Pfam" id="PF00069">
    <property type="entry name" value="Pkinase"/>
    <property type="match status" value="1"/>
</dbReference>
<evidence type="ECO:0000256" key="3">
    <source>
        <dbReference type="ARBA" id="ARBA00022692"/>
    </source>
</evidence>
<keyword evidence="6" id="KW-0472">Membrane</keyword>
<dbReference type="PROSITE" id="PS50011">
    <property type="entry name" value="PROTEIN_KINASE_DOM"/>
    <property type="match status" value="1"/>
</dbReference>
<dbReference type="Proteomes" id="UP000197138">
    <property type="component" value="Unassembled WGS sequence"/>
</dbReference>
<name>A0A218XLK4_PUNGR</name>
<dbReference type="InterPro" id="IPR045874">
    <property type="entry name" value="LRK10/LRL21-25-like"/>
</dbReference>
<evidence type="ECO:0000256" key="2">
    <source>
        <dbReference type="ARBA" id="ARBA00022527"/>
    </source>
</evidence>
<evidence type="ECO:0000259" key="8">
    <source>
        <dbReference type="PROSITE" id="PS50011"/>
    </source>
</evidence>
<dbReference type="InterPro" id="IPR000719">
    <property type="entry name" value="Prot_kinase_dom"/>
</dbReference>
<dbReference type="GO" id="GO:0004674">
    <property type="term" value="F:protein serine/threonine kinase activity"/>
    <property type="evidence" value="ECO:0007669"/>
    <property type="project" value="UniProtKB-KW"/>
</dbReference>
<dbReference type="GO" id="GO:0016020">
    <property type="term" value="C:membrane"/>
    <property type="evidence" value="ECO:0007669"/>
    <property type="project" value="UniProtKB-SubCell"/>
</dbReference>
<keyword evidence="4" id="KW-0732">Signal</keyword>
<sequence length="137" mass="15410">MFAARVTVGYIAPEVFSCGRVSYKSDVHSYGMMLIEMIGGRNDLIVGTDQSSEVYFSDQVYKLIEQGYVRELHGELKEEEEEIARKMALVGVWCIQTDPTQRPSMSRVIDMLEGSSEALQIPPKPLLFSIALVFLNL</sequence>
<evidence type="ECO:0000313" key="9">
    <source>
        <dbReference type="EMBL" id="OWM85549.1"/>
    </source>
</evidence>
<keyword evidence="3" id="KW-0812">Transmembrane</keyword>
<comment type="subcellular location">
    <subcellularLocation>
        <location evidence="1">Membrane</location>
        <topology evidence="1">Single-pass type I membrane protein</topology>
    </subcellularLocation>
</comment>
<evidence type="ECO:0000256" key="7">
    <source>
        <dbReference type="ARBA" id="ARBA00023180"/>
    </source>
</evidence>
<comment type="caution">
    <text evidence="9">The sequence shown here is derived from an EMBL/GenBank/DDBJ whole genome shotgun (WGS) entry which is preliminary data.</text>
</comment>
<keyword evidence="5" id="KW-1133">Transmembrane helix</keyword>
<evidence type="ECO:0000256" key="5">
    <source>
        <dbReference type="ARBA" id="ARBA00022989"/>
    </source>
</evidence>
<proteinExistence type="predicted"/>
<dbReference type="GO" id="GO:0005524">
    <property type="term" value="F:ATP binding"/>
    <property type="evidence" value="ECO:0007669"/>
    <property type="project" value="InterPro"/>
</dbReference>
<evidence type="ECO:0000313" key="10">
    <source>
        <dbReference type="Proteomes" id="UP000197138"/>
    </source>
</evidence>
<dbReference type="Gene3D" id="1.10.510.10">
    <property type="entry name" value="Transferase(Phosphotransferase) domain 1"/>
    <property type="match status" value="1"/>
</dbReference>
<organism evidence="9 10">
    <name type="scientific">Punica granatum</name>
    <name type="common">Pomegranate</name>
    <dbReference type="NCBI Taxonomy" id="22663"/>
    <lineage>
        <taxon>Eukaryota</taxon>
        <taxon>Viridiplantae</taxon>
        <taxon>Streptophyta</taxon>
        <taxon>Embryophyta</taxon>
        <taxon>Tracheophyta</taxon>
        <taxon>Spermatophyta</taxon>
        <taxon>Magnoliopsida</taxon>
        <taxon>eudicotyledons</taxon>
        <taxon>Gunneridae</taxon>
        <taxon>Pentapetalae</taxon>
        <taxon>rosids</taxon>
        <taxon>malvids</taxon>
        <taxon>Myrtales</taxon>
        <taxon>Lythraceae</taxon>
        <taxon>Punica</taxon>
    </lineage>
</organism>
<dbReference type="EMBL" id="MTKT01001159">
    <property type="protein sequence ID" value="OWM85549.1"/>
    <property type="molecule type" value="Genomic_DNA"/>
</dbReference>
<accession>A0A218XLK4</accession>
<reference evidence="10" key="1">
    <citation type="journal article" date="2017" name="Plant J.">
        <title>The pomegranate (Punica granatum L.) genome and the genomics of punicalagin biosynthesis.</title>
        <authorList>
            <person name="Qin G."/>
            <person name="Xu C."/>
            <person name="Ming R."/>
            <person name="Tang H."/>
            <person name="Guyot R."/>
            <person name="Kramer E.M."/>
            <person name="Hu Y."/>
            <person name="Yi X."/>
            <person name="Qi Y."/>
            <person name="Xu X."/>
            <person name="Gao Z."/>
            <person name="Pan H."/>
            <person name="Jian J."/>
            <person name="Tian Y."/>
            <person name="Yue Z."/>
            <person name="Xu Y."/>
        </authorList>
    </citation>
    <scope>NUCLEOTIDE SEQUENCE [LARGE SCALE GENOMIC DNA]</scope>
    <source>
        <strain evidence="10">cv. Dabenzi</strain>
    </source>
</reference>
<dbReference type="AlphaFoldDB" id="A0A218XLK4"/>
<gene>
    <name evidence="9" type="ORF">CDL15_Pgr010168</name>
</gene>
<keyword evidence="7" id="KW-0325">Glycoprotein</keyword>
<keyword evidence="2" id="KW-0723">Serine/threonine-protein kinase</keyword>
<evidence type="ECO:0000256" key="4">
    <source>
        <dbReference type="ARBA" id="ARBA00022729"/>
    </source>
</evidence>
<dbReference type="InterPro" id="IPR011009">
    <property type="entry name" value="Kinase-like_dom_sf"/>
</dbReference>
<keyword evidence="2" id="KW-0418">Kinase</keyword>
<keyword evidence="2" id="KW-0808">Transferase</keyword>
<evidence type="ECO:0000256" key="6">
    <source>
        <dbReference type="ARBA" id="ARBA00023136"/>
    </source>
</evidence>
<evidence type="ECO:0000256" key="1">
    <source>
        <dbReference type="ARBA" id="ARBA00004479"/>
    </source>
</evidence>
<dbReference type="PANTHER" id="PTHR27009">
    <property type="entry name" value="RUST RESISTANCE KINASE LR10-RELATED"/>
    <property type="match status" value="1"/>
</dbReference>
<dbReference type="SUPFAM" id="SSF56112">
    <property type="entry name" value="Protein kinase-like (PK-like)"/>
    <property type="match status" value="1"/>
</dbReference>
<protein>
    <recommendedName>
        <fullName evidence="8">Protein kinase domain-containing protein</fullName>
    </recommendedName>
</protein>
<feature type="domain" description="Protein kinase" evidence="8">
    <location>
        <begin position="1"/>
        <end position="119"/>
    </location>
</feature>